<evidence type="ECO:0000256" key="2">
    <source>
        <dbReference type="ARBA" id="ARBA00023082"/>
    </source>
</evidence>
<dbReference type="Gene3D" id="1.10.10.10">
    <property type="entry name" value="Winged helix-like DNA-binding domain superfamily/Winged helix DNA-binding domain"/>
    <property type="match status" value="1"/>
</dbReference>
<dbReference type="Proteomes" id="UP000001025">
    <property type="component" value="Chromosome"/>
</dbReference>
<dbReference type="GO" id="GO:0016987">
    <property type="term" value="F:sigma factor activity"/>
    <property type="evidence" value="ECO:0000318"/>
    <property type="project" value="GO_Central"/>
</dbReference>
<dbReference type="CDD" id="cd06171">
    <property type="entry name" value="Sigma70_r4"/>
    <property type="match status" value="1"/>
</dbReference>
<proteinExistence type="predicted"/>
<dbReference type="Pfam" id="PF08281">
    <property type="entry name" value="Sigma70_r4_2"/>
    <property type="match status" value="1"/>
</dbReference>
<dbReference type="SUPFAM" id="SSF88659">
    <property type="entry name" value="Sigma3 and sigma4 domains of RNA polymerase sigma factors"/>
    <property type="match status" value="1"/>
</dbReference>
<dbReference type="NCBIfam" id="TIGR02937">
    <property type="entry name" value="sigma70-ECF"/>
    <property type="match status" value="1"/>
</dbReference>
<keyword evidence="2" id="KW-0731">Sigma factor</keyword>
<keyword evidence="4" id="KW-0804">Transcription</keyword>
<feature type="domain" description="RNA polymerase sigma factor 70 region 4 type 2" evidence="6">
    <location>
        <begin position="165"/>
        <end position="217"/>
    </location>
</feature>
<dbReference type="STRING" id="243090.RB7924"/>
<evidence type="ECO:0000256" key="3">
    <source>
        <dbReference type="ARBA" id="ARBA00023125"/>
    </source>
</evidence>
<dbReference type="EnsemblBacteria" id="CAD75652">
    <property type="protein sequence ID" value="CAD75652"/>
    <property type="gene ID" value="RB7924"/>
</dbReference>
<dbReference type="InterPro" id="IPR036388">
    <property type="entry name" value="WH-like_DNA-bd_sf"/>
</dbReference>
<gene>
    <name evidence="7" type="primary">sig</name>
    <name evidence="7" type="ordered locus">RB7924</name>
</gene>
<reference evidence="7 8" key="1">
    <citation type="journal article" date="2003" name="Proc. Natl. Acad. Sci. U.S.A.">
        <title>Complete genome sequence of the marine planctomycete Pirellula sp. strain 1.</title>
        <authorList>
            <person name="Gloeckner F.O."/>
            <person name="Kube M."/>
            <person name="Bauer M."/>
            <person name="Teeling H."/>
            <person name="Lombardot T."/>
            <person name="Ludwig W."/>
            <person name="Gade D."/>
            <person name="Beck A."/>
            <person name="Borzym K."/>
            <person name="Heitmann K."/>
            <person name="Rabus R."/>
            <person name="Schlesner H."/>
            <person name="Amann R."/>
            <person name="Reinhardt R."/>
        </authorList>
    </citation>
    <scope>NUCLEOTIDE SEQUENCE [LARGE SCALE GENOMIC DNA]</scope>
    <source>
        <strain evidence="8">DSM 10527 / NCIMB 13988 / SH1</strain>
    </source>
</reference>
<dbReference type="AlphaFoldDB" id="Q7UMX2"/>
<evidence type="ECO:0000313" key="7">
    <source>
        <dbReference type="EMBL" id="CAD75652.1"/>
    </source>
</evidence>
<dbReference type="InterPro" id="IPR013325">
    <property type="entry name" value="RNA_pol_sigma_r2"/>
</dbReference>
<dbReference type="InParanoid" id="Q7UMX2"/>
<feature type="region of interest" description="Disordered" evidence="5">
    <location>
        <begin position="119"/>
        <end position="138"/>
    </location>
</feature>
<sequence>MHRLCSSSAITMNDESSIDSSNSPADDPLIQKIRQRDVDALGEYIAQNRDSLFRFVKSITGEHLLALVEVDDLIQEIATAAISGLPTAPLDQYSVMQWLQQLARRRVVDAHRFHFDAKRRDAGRQQSIHGGGASGSDDGAMGMEQLLAASMTSPSAVVSQNIRLNAMSQAIGQLSEEQQNVIRLRYVDGMPTKQIAEQLGKTDVSIRVLLSRSMRQLEKQLEANRPTR</sequence>
<evidence type="ECO:0000259" key="6">
    <source>
        <dbReference type="Pfam" id="PF08281"/>
    </source>
</evidence>
<dbReference type="PANTHER" id="PTHR30385">
    <property type="entry name" value="SIGMA FACTOR F FLAGELLAR"/>
    <property type="match status" value="1"/>
</dbReference>
<keyword evidence="8" id="KW-1185">Reference proteome</keyword>
<protein>
    <submittedName>
        <fullName evidence="7">Probable ECF sigma factor AdsA</fullName>
    </submittedName>
</protein>
<dbReference type="GO" id="GO:0006352">
    <property type="term" value="P:DNA-templated transcription initiation"/>
    <property type="evidence" value="ECO:0007669"/>
    <property type="project" value="InterPro"/>
</dbReference>
<dbReference type="HOGENOM" id="CLU_047691_8_1_0"/>
<dbReference type="KEGG" id="rba:RB7924"/>
<evidence type="ECO:0000313" key="8">
    <source>
        <dbReference type="Proteomes" id="UP000001025"/>
    </source>
</evidence>
<dbReference type="OrthoDB" id="291970at2"/>
<dbReference type="PANTHER" id="PTHR30385:SF8">
    <property type="entry name" value="RNA POLYMERASE SIGMA-E FACTOR"/>
    <property type="match status" value="1"/>
</dbReference>
<dbReference type="GO" id="GO:0003677">
    <property type="term" value="F:DNA binding"/>
    <property type="evidence" value="ECO:0007669"/>
    <property type="project" value="UniProtKB-KW"/>
</dbReference>
<evidence type="ECO:0000256" key="1">
    <source>
        <dbReference type="ARBA" id="ARBA00023015"/>
    </source>
</evidence>
<evidence type="ECO:0000256" key="5">
    <source>
        <dbReference type="SAM" id="MobiDB-lite"/>
    </source>
</evidence>
<keyword evidence="1" id="KW-0805">Transcription regulation</keyword>
<dbReference type="InterPro" id="IPR014284">
    <property type="entry name" value="RNA_pol_sigma-70_dom"/>
</dbReference>
<dbReference type="eggNOG" id="COG1595">
    <property type="taxonomic scope" value="Bacteria"/>
</dbReference>
<dbReference type="InterPro" id="IPR013249">
    <property type="entry name" value="RNA_pol_sigma70_r4_t2"/>
</dbReference>
<dbReference type="SUPFAM" id="SSF88946">
    <property type="entry name" value="Sigma2 domain of RNA polymerase sigma factors"/>
    <property type="match status" value="1"/>
</dbReference>
<dbReference type="GO" id="GO:0006355">
    <property type="term" value="P:regulation of DNA-templated transcription"/>
    <property type="evidence" value="ECO:0000318"/>
    <property type="project" value="GO_Central"/>
</dbReference>
<accession>Q7UMX2</accession>
<name>Q7UMX2_RHOBA</name>
<dbReference type="InterPro" id="IPR013324">
    <property type="entry name" value="RNA_pol_sigma_r3/r4-like"/>
</dbReference>
<dbReference type="EMBL" id="BX294146">
    <property type="protein sequence ID" value="CAD75652.1"/>
    <property type="molecule type" value="Genomic_DNA"/>
</dbReference>
<organism evidence="7 8">
    <name type="scientific">Rhodopirellula baltica (strain DSM 10527 / NCIMB 13988 / SH1)</name>
    <dbReference type="NCBI Taxonomy" id="243090"/>
    <lineage>
        <taxon>Bacteria</taxon>
        <taxon>Pseudomonadati</taxon>
        <taxon>Planctomycetota</taxon>
        <taxon>Planctomycetia</taxon>
        <taxon>Pirellulales</taxon>
        <taxon>Pirellulaceae</taxon>
        <taxon>Rhodopirellula</taxon>
    </lineage>
</organism>
<dbReference type="PATRIC" id="fig|243090.15.peg.3832"/>
<keyword evidence="3" id="KW-0238">DNA-binding</keyword>
<evidence type="ECO:0000256" key="4">
    <source>
        <dbReference type="ARBA" id="ARBA00023163"/>
    </source>
</evidence>
<dbReference type="Gene3D" id="1.10.1740.10">
    <property type="match status" value="1"/>
</dbReference>